<feature type="transmembrane region" description="Helical" evidence="1">
    <location>
        <begin position="70"/>
        <end position="90"/>
    </location>
</feature>
<organism evidence="2 3">
    <name type="scientific">Pedobacter jamesrossensis</name>
    <dbReference type="NCBI Taxonomy" id="1908238"/>
    <lineage>
        <taxon>Bacteria</taxon>
        <taxon>Pseudomonadati</taxon>
        <taxon>Bacteroidota</taxon>
        <taxon>Sphingobacteriia</taxon>
        <taxon>Sphingobacteriales</taxon>
        <taxon>Sphingobacteriaceae</taxon>
        <taxon>Pedobacter</taxon>
    </lineage>
</organism>
<gene>
    <name evidence="2" type="ORF">ACFOUY_11970</name>
</gene>
<keyword evidence="1" id="KW-0472">Membrane</keyword>
<dbReference type="EMBL" id="JBHSBY010000115">
    <property type="protein sequence ID" value="MFC4197412.1"/>
    <property type="molecule type" value="Genomic_DNA"/>
</dbReference>
<keyword evidence="1" id="KW-1133">Transmembrane helix</keyword>
<evidence type="ECO:0000256" key="1">
    <source>
        <dbReference type="SAM" id="Phobius"/>
    </source>
</evidence>
<evidence type="ECO:0000313" key="2">
    <source>
        <dbReference type="EMBL" id="MFC4197412.1"/>
    </source>
</evidence>
<reference evidence="3" key="1">
    <citation type="journal article" date="2019" name="Int. J. Syst. Evol. Microbiol.">
        <title>The Global Catalogue of Microorganisms (GCM) 10K type strain sequencing project: providing services to taxonomists for standard genome sequencing and annotation.</title>
        <authorList>
            <consortium name="The Broad Institute Genomics Platform"/>
            <consortium name="The Broad Institute Genome Sequencing Center for Infectious Disease"/>
            <person name="Wu L."/>
            <person name="Ma J."/>
        </authorList>
    </citation>
    <scope>NUCLEOTIDE SEQUENCE [LARGE SCALE GENOMIC DNA]</scope>
    <source>
        <strain evidence="3">CCM 8689</strain>
    </source>
</reference>
<accession>A0ABV8NPA1</accession>
<name>A0ABV8NPA1_9SPHI</name>
<keyword evidence="3" id="KW-1185">Reference proteome</keyword>
<keyword evidence="1" id="KW-0812">Transmembrane</keyword>
<dbReference type="Proteomes" id="UP001595792">
    <property type="component" value="Unassembled WGS sequence"/>
</dbReference>
<evidence type="ECO:0000313" key="3">
    <source>
        <dbReference type="Proteomes" id="UP001595792"/>
    </source>
</evidence>
<sequence>MRLFYIIFSLLIFFNLSGFAFQKKEAITQKSKIKETFVSSKTTSKITLNLPQEQENLGKDLIKNSTLKGVSVYFILFTFIAFFLSVNKIINTKVSIKKLRFNYWCLFKMLYPKHVFW</sequence>
<proteinExistence type="predicted"/>
<protein>
    <submittedName>
        <fullName evidence="2">Uncharacterized protein</fullName>
    </submittedName>
</protein>
<comment type="caution">
    <text evidence="2">The sequence shown here is derived from an EMBL/GenBank/DDBJ whole genome shotgun (WGS) entry which is preliminary data.</text>
</comment>